<sequence length="271" mass="29700">MESVIQAVVNLSKVDIKHVRIAGSTADSFLFTLDAQVYRTGPFYATISAMSLDLVGPKGRYAKLELPQISITPRETRIRISDQKIEILDMSAFHATTEHLTKASKATLNLENGQGTVKMMGISFPLKFSKKCEILGMAGPRTEFFATDDGGDAVFAKVWNPSPLELDLGIAEFECRNADGRAVARVRGRMGVLRGESKHEMDVVVTAEDNMTSAVGMSELWMVGVGVEGDTDTWMNEAIRSYNIELPLTPEMLRLIGRKKNEVLAANGVTV</sequence>
<evidence type="ECO:0000313" key="2">
    <source>
        <dbReference type="Proteomes" id="UP000799772"/>
    </source>
</evidence>
<comment type="caution">
    <text evidence="1">The sequence shown here is derived from an EMBL/GenBank/DDBJ whole genome shotgun (WGS) entry which is preliminary data.</text>
</comment>
<proteinExistence type="predicted"/>
<name>A0A9P4IF35_9PEZI</name>
<protein>
    <submittedName>
        <fullName evidence="1">Uncharacterized protein</fullName>
    </submittedName>
</protein>
<dbReference type="GO" id="GO:0000329">
    <property type="term" value="C:fungal-type vacuole membrane"/>
    <property type="evidence" value="ECO:0007669"/>
    <property type="project" value="InterPro"/>
</dbReference>
<dbReference type="Proteomes" id="UP000799772">
    <property type="component" value="Unassembled WGS sequence"/>
</dbReference>
<evidence type="ECO:0000313" key="1">
    <source>
        <dbReference type="EMBL" id="KAF2100400.1"/>
    </source>
</evidence>
<reference evidence="1" key="1">
    <citation type="journal article" date="2020" name="Stud. Mycol.">
        <title>101 Dothideomycetes genomes: a test case for predicting lifestyles and emergence of pathogens.</title>
        <authorList>
            <person name="Haridas S."/>
            <person name="Albert R."/>
            <person name="Binder M."/>
            <person name="Bloem J."/>
            <person name="Labutti K."/>
            <person name="Salamov A."/>
            <person name="Andreopoulos B."/>
            <person name="Baker S."/>
            <person name="Barry K."/>
            <person name="Bills G."/>
            <person name="Bluhm B."/>
            <person name="Cannon C."/>
            <person name="Castanera R."/>
            <person name="Culley D."/>
            <person name="Daum C."/>
            <person name="Ezra D."/>
            <person name="Gonzalez J."/>
            <person name="Henrissat B."/>
            <person name="Kuo A."/>
            <person name="Liang C."/>
            <person name="Lipzen A."/>
            <person name="Lutzoni F."/>
            <person name="Magnuson J."/>
            <person name="Mondo S."/>
            <person name="Nolan M."/>
            <person name="Ohm R."/>
            <person name="Pangilinan J."/>
            <person name="Park H.-J."/>
            <person name="Ramirez L."/>
            <person name="Alfaro M."/>
            <person name="Sun H."/>
            <person name="Tritt A."/>
            <person name="Yoshinaga Y."/>
            <person name="Zwiers L.-H."/>
            <person name="Turgeon B."/>
            <person name="Goodwin S."/>
            <person name="Spatafora J."/>
            <person name="Crous P."/>
            <person name="Grigoriev I."/>
        </authorList>
    </citation>
    <scope>NUCLEOTIDE SEQUENCE</scope>
    <source>
        <strain evidence="1">CBS 133067</strain>
    </source>
</reference>
<dbReference type="InterPro" id="IPR022185">
    <property type="entry name" value="DUF3712"/>
</dbReference>
<dbReference type="InterPro" id="IPR046368">
    <property type="entry name" value="Tag1"/>
</dbReference>
<keyword evidence="2" id="KW-1185">Reference proteome</keyword>
<dbReference type="EMBL" id="ML978124">
    <property type="protein sequence ID" value="KAF2100400.1"/>
    <property type="molecule type" value="Genomic_DNA"/>
</dbReference>
<dbReference type="PANTHER" id="PTHR35895:SF1">
    <property type="entry name" value="LIPID-BINDING SERUM GLYCOPROTEIN C-TERMINAL DOMAIN-CONTAINING PROTEIN"/>
    <property type="match status" value="1"/>
</dbReference>
<dbReference type="PANTHER" id="PTHR35895">
    <property type="entry name" value="CHROMOSOME 16, WHOLE GENOME SHOTGUN SEQUENCE"/>
    <property type="match status" value="1"/>
</dbReference>
<dbReference type="AlphaFoldDB" id="A0A9P4IF35"/>
<dbReference type="Pfam" id="PF12505">
    <property type="entry name" value="DUF3712"/>
    <property type="match status" value="1"/>
</dbReference>
<accession>A0A9P4IF35</accession>
<organism evidence="1 2">
    <name type="scientific">Rhizodiscina lignyota</name>
    <dbReference type="NCBI Taxonomy" id="1504668"/>
    <lineage>
        <taxon>Eukaryota</taxon>
        <taxon>Fungi</taxon>
        <taxon>Dikarya</taxon>
        <taxon>Ascomycota</taxon>
        <taxon>Pezizomycotina</taxon>
        <taxon>Dothideomycetes</taxon>
        <taxon>Pleosporomycetidae</taxon>
        <taxon>Aulographales</taxon>
        <taxon>Rhizodiscinaceae</taxon>
        <taxon>Rhizodiscina</taxon>
    </lineage>
</organism>
<dbReference type="OrthoDB" id="10039566at2759"/>
<gene>
    <name evidence="1" type="ORF">NA57DRAFT_74012</name>
</gene>